<dbReference type="InterPro" id="IPR005248">
    <property type="entry name" value="NadD/NMNAT"/>
</dbReference>
<evidence type="ECO:0000256" key="3">
    <source>
        <dbReference type="ARBA" id="ARBA00022642"/>
    </source>
</evidence>
<dbReference type="EC" id="2.7.7.18" evidence="10"/>
<accession>A0A233V7V9</accession>
<dbReference type="GO" id="GO:0009435">
    <property type="term" value="P:NAD+ biosynthetic process"/>
    <property type="evidence" value="ECO:0007669"/>
    <property type="project" value="UniProtKB-UniRule"/>
</dbReference>
<dbReference type="EMBL" id="NDYC01000010">
    <property type="protein sequence ID" value="OXZ28479.1"/>
    <property type="molecule type" value="Genomic_DNA"/>
</dbReference>
<dbReference type="InterPro" id="IPR004821">
    <property type="entry name" value="Cyt_trans-like"/>
</dbReference>
<keyword evidence="8 10" id="KW-0520">NAD</keyword>
<name>A0A233V7V9_FINMA</name>
<keyword evidence="7 10" id="KW-0067">ATP-binding</keyword>
<dbReference type="RefSeq" id="WP_094205329.1">
    <property type="nucleotide sequence ID" value="NZ_NDYC01000010.1"/>
</dbReference>
<dbReference type="InterPro" id="IPR014729">
    <property type="entry name" value="Rossmann-like_a/b/a_fold"/>
</dbReference>
<evidence type="ECO:0000256" key="2">
    <source>
        <dbReference type="ARBA" id="ARBA00005019"/>
    </source>
</evidence>
<dbReference type="GO" id="GO:0005524">
    <property type="term" value="F:ATP binding"/>
    <property type="evidence" value="ECO:0007669"/>
    <property type="project" value="UniProtKB-KW"/>
</dbReference>
<dbReference type="SUPFAM" id="SSF52374">
    <property type="entry name" value="Nucleotidylyl transferase"/>
    <property type="match status" value="1"/>
</dbReference>
<comment type="catalytic activity">
    <reaction evidence="9 10">
        <text>nicotinate beta-D-ribonucleotide + ATP + H(+) = deamido-NAD(+) + diphosphate</text>
        <dbReference type="Rhea" id="RHEA:22860"/>
        <dbReference type="ChEBI" id="CHEBI:15378"/>
        <dbReference type="ChEBI" id="CHEBI:30616"/>
        <dbReference type="ChEBI" id="CHEBI:33019"/>
        <dbReference type="ChEBI" id="CHEBI:57502"/>
        <dbReference type="ChEBI" id="CHEBI:58437"/>
        <dbReference type="EC" id="2.7.7.18"/>
    </reaction>
</comment>
<evidence type="ECO:0000259" key="11">
    <source>
        <dbReference type="Pfam" id="PF01467"/>
    </source>
</evidence>
<dbReference type="GO" id="GO:0004515">
    <property type="term" value="F:nicotinate-nucleotide adenylyltransferase activity"/>
    <property type="evidence" value="ECO:0007669"/>
    <property type="project" value="UniProtKB-UniRule"/>
</dbReference>
<proteinExistence type="inferred from homology"/>
<gene>
    <name evidence="10" type="primary">nadD</name>
    <name evidence="12" type="ORF">B9N49_02160</name>
</gene>
<comment type="pathway">
    <text evidence="2 10">Cofactor biosynthesis; NAD(+) biosynthesis; deamido-NAD(+) from nicotinate D-ribonucleotide: step 1/1.</text>
</comment>
<sequence length="199" mass="23602">MIKVGIMGGTFDPIHIGHLILAMEAINYKNLDEVWFIPTGNPNFKQDKNVTDKQKRFEMVKIATQDNKKFNVCDYEINKNGVTYSWETMKYLRENYDRDFYFIMGEDSLMSVETWENAEDFLKNTKILACIRRQEEMSKLDGKIDDLKSKGYFVEKIPTSFIDISSTKIREKVQTNQDFRYFVPNQVFEYIVRNKLYES</sequence>
<evidence type="ECO:0000313" key="13">
    <source>
        <dbReference type="Proteomes" id="UP000215413"/>
    </source>
</evidence>
<evidence type="ECO:0000256" key="10">
    <source>
        <dbReference type="HAMAP-Rule" id="MF_00244"/>
    </source>
</evidence>
<dbReference type="Proteomes" id="UP000215413">
    <property type="component" value="Unassembled WGS sequence"/>
</dbReference>
<comment type="function">
    <text evidence="1 10">Catalyzes the reversible adenylation of nicotinate mononucleotide (NaMN) to nicotinic acid adenine dinucleotide (NaAD).</text>
</comment>
<feature type="domain" description="Cytidyltransferase-like" evidence="11">
    <location>
        <begin position="6"/>
        <end position="172"/>
    </location>
</feature>
<dbReference type="CDD" id="cd02165">
    <property type="entry name" value="NMNAT"/>
    <property type="match status" value="1"/>
</dbReference>
<evidence type="ECO:0000256" key="4">
    <source>
        <dbReference type="ARBA" id="ARBA00022679"/>
    </source>
</evidence>
<dbReference type="Gene3D" id="3.40.50.620">
    <property type="entry name" value="HUPs"/>
    <property type="match status" value="1"/>
</dbReference>
<evidence type="ECO:0000256" key="7">
    <source>
        <dbReference type="ARBA" id="ARBA00022840"/>
    </source>
</evidence>
<dbReference type="Pfam" id="PF01467">
    <property type="entry name" value="CTP_transf_like"/>
    <property type="match status" value="1"/>
</dbReference>
<evidence type="ECO:0000313" key="12">
    <source>
        <dbReference type="EMBL" id="OXZ28479.1"/>
    </source>
</evidence>
<dbReference type="PANTHER" id="PTHR39321:SF3">
    <property type="entry name" value="PHOSPHOPANTETHEINE ADENYLYLTRANSFERASE"/>
    <property type="match status" value="1"/>
</dbReference>
<comment type="similarity">
    <text evidence="10">Belongs to the NadD family.</text>
</comment>
<dbReference type="PANTHER" id="PTHR39321">
    <property type="entry name" value="NICOTINATE-NUCLEOTIDE ADENYLYLTRANSFERASE-RELATED"/>
    <property type="match status" value="1"/>
</dbReference>
<dbReference type="AlphaFoldDB" id="A0A233V7V9"/>
<dbReference type="HAMAP" id="MF_00244">
    <property type="entry name" value="NaMN_adenylyltr"/>
    <property type="match status" value="1"/>
</dbReference>
<keyword evidence="6 10" id="KW-0547">Nucleotide-binding</keyword>
<keyword evidence="5 10" id="KW-0548">Nucleotidyltransferase</keyword>
<comment type="caution">
    <text evidence="12">The sequence shown here is derived from an EMBL/GenBank/DDBJ whole genome shotgun (WGS) entry which is preliminary data.</text>
</comment>
<evidence type="ECO:0000256" key="1">
    <source>
        <dbReference type="ARBA" id="ARBA00002324"/>
    </source>
</evidence>
<keyword evidence="3 10" id="KW-0662">Pyridine nucleotide biosynthesis</keyword>
<keyword evidence="4 10" id="KW-0808">Transferase</keyword>
<organism evidence="12 13">
    <name type="scientific">Finegoldia magna</name>
    <name type="common">Peptostreptococcus magnus</name>
    <dbReference type="NCBI Taxonomy" id="1260"/>
    <lineage>
        <taxon>Bacteria</taxon>
        <taxon>Bacillati</taxon>
        <taxon>Bacillota</taxon>
        <taxon>Tissierellia</taxon>
        <taxon>Tissierellales</taxon>
        <taxon>Peptoniphilaceae</taxon>
        <taxon>Finegoldia</taxon>
    </lineage>
</organism>
<evidence type="ECO:0000256" key="9">
    <source>
        <dbReference type="ARBA" id="ARBA00048721"/>
    </source>
</evidence>
<evidence type="ECO:0000256" key="5">
    <source>
        <dbReference type="ARBA" id="ARBA00022695"/>
    </source>
</evidence>
<dbReference type="NCBIfam" id="TIGR00482">
    <property type="entry name" value="nicotinate (nicotinamide) nucleotide adenylyltransferase"/>
    <property type="match status" value="1"/>
</dbReference>
<evidence type="ECO:0000256" key="8">
    <source>
        <dbReference type="ARBA" id="ARBA00023027"/>
    </source>
</evidence>
<reference evidence="13" key="1">
    <citation type="submission" date="2017-04" db="EMBL/GenBank/DDBJ databases">
        <title>Finegoldia magna isolated from orthopedic joint implant-associated infections.</title>
        <authorList>
            <person name="Bjorklund S."/>
            <person name="Bruggemann H."/>
            <person name="Jensen A."/>
            <person name="Hellmark B."/>
            <person name="Soderquist B."/>
        </authorList>
    </citation>
    <scope>NUCLEOTIDE SEQUENCE [LARGE SCALE GENOMIC DNA]</scope>
    <source>
        <strain evidence="13">CCUG 54800</strain>
    </source>
</reference>
<dbReference type="NCBIfam" id="NF000840">
    <property type="entry name" value="PRK00071.1-3"/>
    <property type="match status" value="1"/>
</dbReference>
<dbReference type="UniPathway" id="UPA00253">
    <property type="reaction ID" value="UER00332"/>
</dbReference>
<protein>
    <recommendedName>
        <fullName evidence="10">Probable nicotinate-nucleotide adenylyltransferase</fullName>
        <ecNumber evidence="10">2.7.7.18</ecNumber>
    </recommendedName>
    <alternativeName>
        <fullName evidence="10">Deamido-NAD(+) diphosphorylase</fullName>
    </alternativeName>
    <alternativeName>
        <fullName evidence="10">Deamido-NAD(+) pyrophosphorylase</fullName>
    </alternativeName>
    <alternativeName>
        <fullName evidence="10">Nicotinate mononucleotide adenylyltransferase</fullName>
        <shortName evidence="10">NaMN adenylyltransferase</shortName>
    </alternativeName>
</protein>
<evidence type="ECO:0000256" key="6">
    <source>
        <dbReference type="ARBA" id="ARBA00022741"/>
    </source>
</evidence>
<dbReference type="NCBIfam" id="TIGR00125">
    <property type="entry name" value="cyt_tran_rel"/>
    <property type="match status" value="1"/>
</dbReference>